<feature type="domain" description="Reverse transcriptase" evidence="1">
    <location>
        <begin position="11"/>
        <end position="134"/>
    </location>
</feature>
<proteinExistence type="predicted"/>
<dbReference type="Proteomes" id="UP000233837">
    <property type="component" value="Unassembled WGS sequence"/>
</dbReference>
<dbReference type="InterPro" id="IPR043502">
    <property type="entry name" value="DNA/RNA_pol_sf"/>
</dbReference>
<evidence type="ECO:0000259" key="1">
    <source>
        <dbReference type="Pfam" id="PF00078"/>
    </source>
</evidence>
<dbReference type="AlphaFoldDB" id="A0A2I0WZE5"/>
<gene>
    <name evidence="2" type="ORF">MA16_Dca025105</name>
</gene>
<evidence type="ECO:0000313" key="3">
    <source>
        <dbReference type="Proteomes" id="UP000233837"/>
    </source>
</evidence>
<dbReference type="Pfam" id="PF00078">
    <property type="entry name" value="RVT_1"/>
    <property type="match status" value="1"/>
</dbReference>
<dbReference type="PANTHER" id="PTHR31635">
    <property type="entry name" value="REVERSE TRANSCRIPTASE DOMAIN-CONTAINING PROTEIN-RELATED"/>
    <property type="match status" value="1"/>
</dbReference>
<dbReference type="InterPro" id="IPR000477">
    <property type="entry name" value="RT_dom"/>
</dbReference>
<dbReference type="EMBL" id="KZ502291">
    <property type="protein sequence ID" value="PKU81030.1"/>
    <property type="molecule type" value="Genomic_DNA"/>
</dbReference>
<dbReference type="PANTHER" id="PTHR31635:SF196">
    <property type="entry name" value="REVERSE TRANSCRIPTASE DOMAIN-CONTAINING PROTEIN-RELATED"/>
    <property type="match status" value="1"/>
</dbReference>
<keyword evidence="3" id="KW-1185">Reference proteome</keyword>
<protein>
    <submittedName>
        <fullName evidence="2">Integrator complex subunit 11</fullName>
    </submittedName>
</protein>
<reference evidence="2 3" key="1">
    <citation type="journal article" date="2016" name="Sci. Rep.">
        <title>The Dendrobium catenatum Lindl. genome sequence provides insights into polysaccharide synthase, floral development and adaptive evolution.</title>
        <authorList>
            <person name="Zhang G.Q."/>
            <person name="Xu Q."/>
            <person name="Bian C."/>
            <person name="Tsai W.C."/>
            <person name="Yeh C.M."/>
            <person name="Liu K.W."/>
            <person name="Yoshida K."/>
            <person name="Zhang L.S."/>
            <person name="Chang S.B."/>
            <person name="Chen F."/>
            <person name="Shi Y."/>
            <person name="Su Y.Y."/>
            <person name="Zhang Y.Q."/>
            <person name="Chen L.J."/>
            <person name="Yin Y."/>
            <person name="Lin M."/>
            <person name="Huang H."/>
            <person name="Deng H."/>
            <person name="Wang Z.W."/>
            <person name="Zhu S.L."/>
            <person name="Zhao X."/>
            <person name="Deng C."/>
            <person name="Niu S.C."/>
            <person name="Huang J."/>
            <person name="Wang M."/>
            <person name="Liu G.H."/>
            <person name="Yang H.J."/>
            <person name="Xiao X.J."/>
            <person name="Hsiao Y.Y."/>
            <person name="Wu W.L."/>
            <person name="Chen Y.Y."/>
            <person name="Mitsuda N."/>
            <person name="Ohme-Takagi M."/>
            <person name="Luo Y.B."/>
            <person name="Van de Peer Y."/>
            <person name="Liu Z.J."/>
        </authorList>
    </citation>
    <scope>NUCLEOTIDE SEQUENCE [LARGE SCALE GENOMIC DNA]</scope>
    <source>
        <tissue evidence="2">The whole plant</tissue>
    </source>
</reference>
<sequence length="146" mass="16832">MIVLILKVKNPMVPANYRPISLCQTNYKIVASIIVNRLKNGISRLISEEKMAFIPGRSISEHCLLAQEIFHKFKVSKNKKGLMAIKLDMEQAYDSMGWTTLHQILKWYGFPSQFYNLLLECVIDVRFSIIINGNNSKWINAHSGFR</sequence>
<dbReference type="SUPFAM" id="SSF56672">
    <property type="entry name" value="DNA/RNA polymerases"/>
    <property type="match status" value="1"/>
</dbReference>
<reference evidence="2 3" key="2">
    <citation type="journal article" date="2017" name="Nature">
        <title>The Apostasia genome and the evolution of orchids.</title>
        <authorList>
            <person name="Zhang G.Q."/>
            <person name="Liu K.W."/>
            <person name="Li Z."/>
            <person name="Lohaus R."/>
            <person name="Hsiao Y.Y."/>
            <person name="Niu S.C."/>
            <person name="Wang J.Y."/>
            <person name="Lin Y.C."/>
            <person name="Xu Q."/>
            <person name="Chen L.J."/>
            <person name="Yoshida K."/>
            <person name="Fujiwara S."/>
            <person name="Wang Z.W."/>
            <person name="Zhang Y.Q."/>
            <person name="Mitsuda N."/>
            <person name="Wang M."/>
            <person name="Liu G.H."/>
            <person name="Pecoraro L."/>
            <person name="Huang H.X."/>
            <person name="Xiao X.J."/>
            <person name="Lin M."/>
            <person name="Wu X.Y."/>
            <person name="Wu W.L."/>
            <person name="Chen Y.Y."/>
            <person name="Chang S.B."/>
            <person name="Sakamoto S."/>
            <person name="Ohme-Takagi M."/>
            <person name="Yagi M."/>
            <person name="Zeng S.J."/>
            <person name="Shen C.Y."/>
            <person name="Yeh C.M."/>
            <person name="Luo Y.B."/>
            <person name="Tsai W.C."/>
            <person name="Van de Peer Y."/>
            <person name="Liu Z.J."/>
        </authorList>
    </citation>
    <scope>NUCLEOTIDE SEQUENCE [LARGE SCALE GENOMIC DNA]</scope>
    <source>
        <tissue evidence="2">The whole plant</tissue>
    </source>
</reference>
<evidence type="ECO:0000313" key="2">
    <source>
        <dbReference type="EMBL" id="PKU81030.1"/>
    </source>
</evidence>
<name>A0A2I0WZE5_9ASPA</name>
<dbReference type="STRING" id="906689.A0A2I0WZE5"/>
<organism evidence="2 3">
    <name type="scientific">Dendrobium catenatum</name>
    <dbReference type="NCBI Taxonomy" id="906689"/>
    <lineage>
        <taxon>Eukaryota</taxon>
        <taxon>Viridiplantae</taxon>
        <taxon>Streptophyta</taxon>
        <taxon>Embryophyta</taxon>
        <taxon>Tracheophyta</taxon>
        <taxon>Spermatophyta</taxon>
        <taxon>Magnoliopsida</taxon>
        <taxon>Liliopsida</taxon>
        <taxon>Asparagales</taxon>
        <taxon>Orchidaceae</taxon>
        <taxon>Epidendroideae</taxon>
        <taxon>Malaxideae</taxon>
        <taxon>Dendrobiinae</taxon>
        <taxon>Dendrobium</taxon>
    </lineage>
</organism>
<accession>A0A2I0WZE5</accession>